<dbReference type="OrthoDB" id="8482111at2"/>
<keyword evidence="4" id="KW-1133">Transmembrane helix</keyword>
<dbReference type="GO" id="GO:0007165">
    <property type="term" value="P:signal transduction"/>
    <property type="evidence" value="ECO:0007669"/>
    <property type="project" value="UniProtKB-KW"/>
</dbReference>
<evidence type="ECO:0000256" key="4">
    <source>
        <dbReference type="SAM" id="Phobius"/>
    </source>
</evidence>
<evidence type="ECO:0000259" key="5">
    <source>
        <dbReference type="PROSITE" id="PS50111"/>
    </source>
</evidence>
<dbReference type="InterPro" id="IPR004089">
    <property type="entry name" value="MCPsignal_dom"/>
</dbReference>
<dbReference type="PROSITE" id="PS50111">
    <property type="entry name" value="CHEMOTAXIS_TRANSDUC_2"/>
    <property type="match status" value="1"/>
</dbReference>
<evidence type="ECO:0000313" key="7">
    <source>
        <dbReference type="Proteomes" id="UP000183900"/>
    </source>
</evidence>
<gene>
    <name evidence="6" type="ORF">Ga0061067_1038</name>
</gene>
<feature type="coiled-coil region" evidence="3">
    <location>
        <begin position="473"/>
        <end position="500"/>
    </location>
</feature>
<evidence type="ECO:0000256" key="3">
    <source>
        <dbReference type="SAM" id="Coils"/>
    </source>
</evidence>
<evidence type="ECO:0000256" key="1">
    <source>
        <dbReference type="ARBA" id="ARBA00023224"/>
    </source>
</evidence>
<evidence type="ECO:0000313" key="6">
    <source>
        <dbReference type="EMBL" id="CUA94068.1"/>
    </source>
</evidence>
<feature type="domain" description="Methyl-accepting transducer" evidence="5">
    <location>
        <begin position="234"/>
        <end position="477"/>
    </location>
</feature>
<sequence>MIRYDSLRAAGFRLLMFFLWANVLAVTAAGWFNPQTSASMVSGAALILGACATALWLRAEQGTAARMAASVVMACLSLLLMASLTDDPAFTAWQNLAQLYGVLLLAVLAAGLDWRMTAAYGAASAALHVLAAGFYPWAVPPEGSGWPQVLAYVAVVGLFTGALCRFLAHLQHLEQADNAELADAQRHISALEAELAMARRPEPSVPALPLPVSLGSAAPVLLPEPRLAAASALKRAELETGLALISGQISDLRRQAATLAARIGEGAQGSAGLGGTNSATSGRIEMIATASGELAASVSDMARKVAGASGAISEVARGTEVSSQRITSLAGSVGRIGEVVGMIQAIAGQTNLLALNATIEAARAGAAGRGFAVVASEVKDLATQTAKATSDITAQINAIAAETKGAVEAIGGITSVMGTLDENTAEIARAIAAQEETATRLEATARDVLDGNSRLAGETGALFALTASLGASASSLQQGLAELEAQAAKLRDALETEDGRAHGAFAA</sequence>
<dbReference type="SMART" id="SM00283">
    <property type="entry name" value="MA"/>
    <property type="match status" value="1"/>
</dbReference>
<feature type="transmembrane region" description="Helical" evidence="4">
    <location>
        <begin position="64"/>
        <end position="84"/>
    </location>
</feature>
<dbReference type="RefSeq" id="WP_055454870.1">
    <property type="nucleotide sequence ID" value="NZ_CYHE01000003.1"/>
</dbReference>
<evidence type="ECO:0000256" key="2">
    <source>
        <dbReference type="PROSITE-ProRule" id="PRU00284"/>
    </source>
</evidence>
<name>A0A0K6HTF8_9HYPH</name>
<dbReference type="AlphaFoldDB" id="A0A0K6HTF8"/>
<proteinExistence type="predicted"/>
<feature type="transmembrane region" description="Helical" evidence="4">
    <location>
        <begin position="38"/>
        <end position="57"/>
    </location>
</feature>
<protein>
    <submittedName>
        <fullName evidence="6">Methyl-accepting chemotaxis protein (MCP) signalling domain</fullName>
    </submittedName>
</protein>
<dbReference type="GO" id="GO:0016020">
    <property type="term" value="C:membrane"/>
    <property type="evidence" value="ECO:0007669"/>
    <property type="project" value="InterPro"/>
</dbReference>
<organism evidence="6 7">
    <name type="scientific">Pannonibacter indicus</name>
    <dbReference type="NCBI Taxonomy" id="466044"/>
    <lineage>
        <taxon>Bacteria</taxon>
        <taxon>Pseudomonadati</taxon>
        <taxon>Pseudomonadota</taxon>
        <taxon>Alphaproteobacteria</taxon>
        <taxon>Hyphomicrobiales</taxon>
        <taxon>Stappiaceae</taxon>
        <taxon>Pannonibacter</taxon>
    </lineage>
</organism>
<keyword evidence="4" id="KW-0812">Transmembrane</keyword>
<keyword evidence="3" id="KW-0175">Coiled coil</keyword>
<dbReference type="Proteomes" id="UP000183900">
    <property type="component" value="Unassembled WGS sequence"/>
</dbReference>
<dbReference type="Pfam" id="PF00015">
    <property type="entry name" value="MCPsignal"/>
    <property type="match status" value="1"/>
</dbReference>
<feature type="transmembrane region" description="Helical" evidence="4">
    <location>
        <begin position="149"/>
        <end position="168"/>
    </location>
</feature>
<reference evidence="7" key="1">
    <citation type="submission" date="2015-08" db="EMBL/GenBank/DDBJ databases">
        <authorList>
            <person name="Varghese N."/>
        </authorList>
    </citation>
    <scope>NUCLEOTIDE SEQUENCE [LARGE SCALE GENOMIC DNA]</scope>
    <source>
        <strain evidence="7">DSM 23407</strain>
    </source>
</reference>
<keyword evidence="7" id="KW-1185">Reference proteome</keyword>
<dbReference type="Gene3D" id="1.10.287.950">
    <property type="entry name" value="Methyl-accepting chemotaxis protein"/>
    <property type="match status" value="1"/>
</dbReference>
<dbReference type="PANTHER" id="PTHR32089">
    <property type="entry name" value="METHYL-ACCEPTING CHEMOTAXIS PROTEIN MCPB"/>
    <property type="match status" value="1"/>
</dbReference>
<keyword evidence="1 2" id="KW-0807">Transducer</keyword>
<feature type="transmembrane region" description="Helical" evidence="4">
    <location>
        <begin position="12"/>
        <end position="32"/>
    </location>
</feature>
<keyword evidence="4" id="KW-0472">Membrane</keyword>
<dbReference type="PANTHER" id="PTHR32089:SF112">
    <property type="entry name" value="LYSOZYME-LIKE PROTEIN-RELATED"/>
    <property type="match status" value="1"/>
</dbReference>
<dbReference type="EMBL" id="CYHE01000003">
    <property type="protein sequence ID" value="CUA94068.1"/>
    <property type="molecule type" value="Genomic_DNA"/>
</dbReference>
<feature type="transmembrane region" description="Helical" evidence="4">
    <location>
        <begin position="96"/>
        <end position="112"/>
    </location>
</feature>
<dbReference type="SUPFAM" id="SSF58104">
    <property type="entry name" value="Methyl-accepting chemotaxis protein (MCP) signaling domain"/>
    <property type="match status" value="1"/>
</dbReference>
<feature type="transmembrane region" description="Helical" evidence="4">
    <location>
        <begin position="119"/>
        <end position="137"/>
    </location>
</feature>
<accession>A0A0K6HTF8</accession>